<gene>
    <name evidence="1" type="ORF">E2I00_004858</name>
</gene>
<dbReference type="AlphaFoldDB" id="A0A643AU65"/>
<sequence length="103" mass="11713">MRPIPRVGCEFDPSGTCDIGSALGRKPSFDGMRNTRTYRQKSIVPSAMAYDCYLAICNTLLYNVLMSQRLCHVLGWCGALVRLLENGLNWKAEQVMFREVDEY</sequence>
<keyword evidence="2" id="KW-1185">Reference proteome</keyword>
<comment type="caution">
    <text evidence="1">The sequence shown here is derived from an EMBL/GenBank/DDBJ whole genome shotgun (WGS) entry which is preliminary data.</text>
</comment>
<organism evidence="1 2">
    <name type="scientific">Balaenoptera physalus</name>
    <name type="common">Fin whale</name>
    <name type="synonym">Balaena physalus</name>
    <dbReference type="NCBI Taxonomy" id="9770"/>
    <lineage>
        <taxon>Eukaryota</taxon>
        <taxon>Metazoa</taxon>
        <taxon>Chordata</taxon>
        <taxon>Craniata</taxon>
        <taxon>Vertebrata</taxon>
        <taxon>Euteleostomi</taxon>
        <taxon>Mammalia</taxon>
        <taxon>Eutheria</taxon>
        <taxon>Laurasiatheria</taxon>
        <taxon>Artiodactyla</taxon>
        <taxon>Whippomorpha</taxon>
        <taxon>Cetacea</taxon>
        <taxon>Mysticeti</taxon>
        <taxon>Balaenopteridae</taxon>
        <taxon>Balaenoptera</taxon>
    </lineage>
</organism>
<protein>
    <submittedName>
        <fullName evidence="1">Uncharacterized protein</fullName>
    </submittedName>
</protein>
<dbReference type="EMBL" id="SGJD01039897">
    <property type="protein sequence ID" value="KAB0340591.1"/>
    <property type="molecule type" value="Genomic_DNA"/>
</dbReference>
<evidence type="ECO:0000313" key="1">
    <source>
        <dbReference type="EMBL" id="KAB0340591.1"/>
    </source>
</evidence>
<reference evidence="1 2" key="1">
    <citation type="journal article" date="2019" name="PLoS ONE">
        <title>Genomic analyses reveal an absence of contemporary introgressive admixture between fin whales and blue whales, despite known hybrids.</title>
        <authorList>
            <person name="Westbury M.V."/>
            <person name="Petersen B."/>
            <person name="Lorenzen E.D."/>
        </authorList>
    </citation>
    <scope>NUCLEOTIDE SEQUENCE [LARGE SCALE GENOMIC DNA]</scope>
    <source>
        <strain evidence="1">FinWhale-01</strain>
    </source>
</reference>
<dbReference type="Proteomes" id="UP000437017">
    <property type="component" value="Unassembled WGS sequence"/>
</dbReference>
<accession>A0A643AU65</accession>
<dbReference type="SUPFAM" id="SSF81321">
    <property type="entry name" value="Family A G protein-coupled receptor-like"/>
    <property type="match status" value="1"/>
</dbReference>
<proteinExistence type="predicted"/>
<evidence type="ECO:0000313" key="2">
    <source>
        <dbReference type="Proteomes" id="UP000437017"/>
    </source>
</evidence>
<name>A0A643AU65_BALPH</name>